<feature type="transmembrane region" description="Helical" evidence="8">
    <location>
        <begin position="201"/>
        <end position="223"/>
    </location>
</feature>
<comment type="subcellular location">
    <subcellularLocation>
        <location evidence="1">Membrane</location>
        <topology evidence="1">Multi-pass membrane protein</topology>
    </subcellularLocation>
</comment>
<feature type="region of interest" description="Disordered" evidence="7">
    <location>
        <begin position="1"/>
        <end position="30"/>
    </location>
</feature>
<sequence length="519" mass="56310">MPDSSDVNTEKHSNGAAVPPKEEEQLQEQNVRPQLEKLSVFTKNEKRAMVMVGSLASFFSPLSSTIYFPALDTIAAALNQSTSNIDITVTTYLIMQGIAPMLIAGFSDSAGRRPSYIICFTIYMAANLGLGLQNSFAALLVLRCLQSGGSSGTVALANGLVGDLVSSSERGAYIAFSSLGSILGPSTSPIIGGLISQYLEWHWVFWFLLILGGVFFVLLFLFLPETCRKVVADGSIPPPALNWSLTDAIRFRRRKRKGIVPDPEKLAEVRKNYTFRIPSPLPTLKICLDLETGLVLLTTGLMFAAFYAVMTGATTSFHKVYHFNNIVTALMYVPIGAGGILSAFTTGHLVDWRYRVNAKKANLPVLKNVRQDLTNFNIERARMEVAIPVYYIGVATMIAYGWVVGRKVNVAAPVILMFLAGWGLNATSQVLSALMVDLWPDSAAAATAANNLFRCELGAAASAAISPMGAAMGWGWAYTTLGLIAVAASPSLWFIMSSGMKLRQKRLRKHREKAVTSRG</sequence>
<evidence type="ECO:0000256" key="5">
    <source>
        <dbReference type="ARBA" id="ARBA00023136"/>
    </source>
</evidence>
<dbReference type="FunFam" id="1.20.1720.10:FF:000009">
    <property type="entry name" value="MFS multidrug transporter"/>
    <property type="match status" value="1"/>
</dbReference>
<dbReference type="InterPro" id="IPR020846">
    <property type="entry name" value="MFS_dom"/>
</dbReference>
<organism evidence="10 11">
    <name type="scientific">Talaromyces islandicus</name>
    <name type="common">Penicillium islandicum</name>
    <dbReference type="NCBI Taxonomy" id="28573"/>
    <lineage>
        <taxon>Eukaryota</taxon>
        <taxon>Fungi</taxon>
        <taxon>Dikarya</taxon>
        <taxon>Ascomycota</taxon>
        <taxon>Pezizomycotina</taxon>
        <taxon>Eurotiomycetes</taxon>
        <taxon>Eurotiomycetidae</taxon>
        <taxon>Eurotiales</taxon>
        <taxon>Trichocomaceae</taxon>
        <taxon>Talaromyces</taxon>
        <taxon>Talaromyces sect. Islandici</taxon>
    </lineage>
</organism>
<dbReference type="Proteomes" id="UP000054383">
    <property type="component" value="Unassembled WGS sequence"/>
</dbReference>
<feature type="transmembrane region" description="Helical" evidence="8">
    <location>
        <begin position="385"/>
        <end position="404"/>
    </location>
</feature>
<dbReference type="PRINTS" id="PR01035">
    <property type="entry name" value="TCRTETA"/>
</dbReference>
<feature type="domain" description="Major facilitator superfamily (MFS) profile" evidence="9">
    <location>
        <begin position="49"/>
        <end position="500"/>
    </location>
</feature>
<dbReference type="GO" id="GO:0022857">
    <property type="term" value="F:transmembrane transporter activity"/>
    <property type="evidence" value="ECO:0007669"/>
    <property type="project" value="InterPro"/>
</dbReference>
<evidence type="ECO:0000256" key="1">
    <source>
        <dbReference type="ARBA" id="ARBA00004141"/>
    </source>
</evidence>
<proteinExistence type="predicted"/>
<dbReference type="InterPro" id="IPR011701">
    <property type="entry name" value="MFS"/>
</dbReference>
<comment type="function">
    <text evidence="6">MFS-type transporter; part of the gene cluster that mediates the biosynthesis of the antihypercholesterolemic agents phomoidrides which are dimeric anhydrides.</text>
</comment>
<accession>A0A0U1M1U3</accession>
<keyword evidence="2" id="KW-0813">Transport</keyword>
<evidence type="ECO:0000259" key="9">
    <source>
        <dbReference type="PROSITE" id="PS50850"/>
    </source>
</evidence>
<dbReference type="PANTHER" id="PTHR23502">
    <property type="entry name" value="MAJOR FACILITATOR SUPERFAMILY"/>
    <property type="match status" value="1"/>
</dbReference>
<dbReference type="SUPFAM" id="SSF103473">
    <property type="entry name" value="MFS general substrate transporter"/>
    <property type="match status" value="1"/>
</dbReference>
<evidence type="ECO:0000256" key="6">
    <source>
        <dbReference type="ARBA" id="ARBA00059659"/>
    </source>
</evidence>
<feature type="transmembrane region" description="Helical" evidence="8">
    <location>
        <begin position="329"/>
        <end position="350"/>
    </location>
</feature>
<name>A0A0U1M1U3_TALIS</name>
<dbReference type="Gene3D" id="1.20.1250.20">
    <property type="entry name" value="MFS general substrate transporter like domains"/>
    <property type="match status" value="1"/>
</dbReference>
<feature type="transmembrane region" description="Helical" evidence="8">
    <location>
        <begin position="114"/>
        <end position="132"/>
    </location>
</feature>
<keyword evidence="3 8" id="KW-0812">Transmembrane</keyword>
<dbReference type="OMA" id="GWVLGHK"/>
<dbReference type="OrthoDB" id="440553at2759"/>
<evidence type="ECO:0000256" key="2">
    <source>
        <dbReference type="ARBA" id="ARBA00022448"/>
    </source>
</evidence>
<reference evidence="10 11" key="1">
    <citation type="submission" date="2015-04" db="EMBL/GenBank/DDBJ databases">
        <authorList>
            <person name="Syromyatnikov M.Y."/>
            <person name="Popov V.N."/>
        </authorList>
    </citation>
    <scope>NUCLEOTIDE SEQUENCE [LARGE SCALE GENOMIC DNA]</scope>
    <source>
        <strain evidence="10">WF-38-12</strain>
    </source>
</reference>
<dbReference type="PANTHER" id="PTHR23502:SF51">
    <property type="entry name" value="QUINIDINE RESISTANCE PROTEIN 1-RELATED"/>
    <property type="match status" value="1"/>
</dbReference>
<keyword evidence="4 8" id="KW-1133">Transmembrane helix</keyword>
<dbReference type="GO" id="GO:0005886">
    <property type="term" value="C:plasma membrane"/>
    <property type="evidence" value="ECO:0007669"/>
    <property type="project" value="TreeGrafter"/>
</dbReference>
<evidence type="ECO:0000256" key="4">
    <source>
        <dbReference type="ARBA" id="ARBA00022989"/>
    </source>
</evidence>
<feature type="transmembrane region" description="Helical" evidence="8">
    <location>
        <begin position="286"/>
        <end position="309"/>
    </location>
</feature>
<dbReference type="PROSITE" id="PS50850">
    <property type="entry name" value="MFS"/>
    <property type="match status" value="1"/>
</dbReference>
<dbReference type="AlphaFoldDB" id="A0A0U1M1U3"/>
<evidence type="ECO:0000313" key="11">
    <source>
        <dbReference type="Proteomes" id="UP000054383"/>
    </source>
</evidence>
<dbReference type="InterPro" id="IPR001958">
    <property type="entry name" value="Tet-R_TetA/multi-R_MdtG-like"/>
</dbReference>
<gene>
    <name evidence="10" type="ORF">PISL3812_06111</name>
</gene>
<dbReference type="STRING" id="28573.A0A0U1M1U3"/>
<feature type="transmembrane region" description="Helical" evidence="8">
    <location>
        <begin position="89"/>
        <end position="107"/>
    </location>
</feature>
<feature type="transmembrane region" description="Helical" evidence="8">
    <location>
        <begin position="483"/>
        <end position="502"/>
    </location>
</feature>
<keyword evidence="11" id="KW-1185">Reference proteome</keyword>
<dbReference type="InterPro" id="IPR036259">
    <property type="entry name" value="MFS_trans_sf"/>
</dbReference>
<protein>
    <submittedName>
        <fullName evidence="10">Quinidine resistance protein 2</fullName>
    </submittedName>
</protein>
<keyword evidence="5 8" id="KW-0472">Membrane</keyword>
<evidence type="ECO:0000256" key="8">
    <source>
        <dbReference type="SAM" id="Phobius"/>
    </source>
</evidence>
<dbReference type="Gene3D" id="1.20.1720.10">
    <property type="entry name" value="Multidrug resistance protein D"/>
    <property type="match status" value="1"/>
</dbReference>
<feature type="transmembrane region" description="Helical" evidence="8">
    <location>
        <begin position="48"/>
        <end position="69"/>
    </location>
</feature>
<dbReference type="EMBL" id="CVMT01000005">
    <property type="protein sequence ID" value="CRG89076.1"/>
    <property type="molecule type" value="Genomic_DNA"/>
</dbReference>
<dbReference type="Pfam" id="PF07690">
    <property type="entry name" value="MFS_1"/>
    <property type="match status" value="1"/>
</dbReference>
<evidence type="ECO:0000256" key="7">
    <source>
        <dbReference type="SAM" id="MobiDB-lite"/>
    </source>
</evidence>
<evidence type="ECO:0000313" key="10">
    <source>
        <dbReference type="EMBL" id="CRG89076.1"/>
    </source>
</evidence>
<evidence type="ECO:0000256" key="3">
    <source>
        <dbReference type="ARBA" id="ARBA00022692"/>
    </source>
</evidence>